<organism evidence="1 2">
    <name type="scientific">Kalanchoe fedtschenkoi</name>
    <name type="common">Lavender scallops</name>
    <name type="synonym">South American air plant</name>
    <dbReference type="NCBI Taxonomy" id="63787"/>
    <lineage>
        <taxon>Eukaryota</taxon>
        <taxon>Viridiplantae</taxon>
        <taxon>Streptophyta</taxon>
        <taxon>Embryophyta</taxon>
        <taxon>Tracheophyta</taxon>
        <taxon>Spermatophyta</taxon>
        <taxon>Magnoliopsida</taxon>
        <taxon>eudicotyledons</taxon>
        <taxon>Gunneridae</taxon>
        <taxon>Pentapetalae</taxon>
        <taxon>Saxifragales</taxon>
        <taxon>Crassulaceae</taxon>
        <taxon>Kalanchoe</taxon>
    </lineage>
</organism>
<dbReference type="EnsemblPlants" id="Kaladp0094s0107.1.v1.1">
    <property type="protein sequence ID" value="Kaladp0094s0107.1.v1.1.CDS.1"/>
    <property type="gene ID" value="Kaladp0094s0107.v1.1"/>
</dbReference>
<dbReference type="AlphaFoldDB" id="A0A7N0V0B1"/>
<keyword evidence="2" id="KW-1185">Reference proteome</keyword>
<name>A0A7N0V0B1_KALFE</name>
<accession>A0A7N0V0B1</accession>
<proteinExistence type="predicted"/>
<dbReference type="Proteomes" id="UP000594263">
    <property type="component" value="Unplaced"/>
</dbReference>
<dbReference type="Gramene" id="Kaladp0094s0107.1.v1.1">
    <property type="protein sequence ID" value="Kaladp0094s0107.1.v1.1.CDS.1"/>
    <property type="gene ID" value="Kaladp0094s0107.v1.1"/>
</dbReference>
<sequence>MENSVLCHQYTSNSIRYFHLAQNLKNLCTDNTSHSVTRADGRHSFSFMMLSWGCLLVEQV</sequence>
<reference evidence="1" key="1">
    <citation type="submission" date="2021-01" db="UniProtKB">
        <authorList>
            <consortium name="EnsemblPlants"/>
        </authorList>
    </citation>
    <scope>IDENTIFICATION</scope>
</reference>
<evidence type="ECO:0000313" key="2">
    <source>
        <dbReference type="Proteomes" id="UP000594263"/>
    </source>
</evidence>
<protein>
    <submittedName>
        <fullName evidence="1">Uncharacterized protein</fullName>
    </submittedName>
</protein>
<evidence type="ECO:0000313" key="1">
    <source>
        <dbReference type="EnsemblPlants" id="Kaladp0094s0107.1.v1.1.CDS.1"/>
    </source>
</evidence>